<dbReference type="Pfam" id="PF01944">
    <property type="entry name" value="SpoIIM"/>
    <property type="match status" value="1"/>
</dbReference>
<accession>A0ABU3TPM2</accession>
<feature type="transmembrane region" description="Helical" evidence="1">
    <location>
        <begin position="6"/>
        <end position="26"/>
    </location>
</feature>
<evidence type="ECO:0000313" key="2">
    <source>
        <dbReference type="EMBL" id="MDU0807808.1"/>
    </source>
</evidence>
<protein>
    <submittedName>
        <fullName evidence="2">Stage II sporulation protein M</fullName>
    </submittedName>
</protein>
<keyword evidence="1" id="KW-0812">Transmembrane</keyword>
<keyword evidence="1" id="KW-1133">Transmembrane helix</keyword>
<dbReference type="Proteomes" id="UP001249959">
    <property type="component" value="Unassembled WGS sequence"/>
</dbReference>
<feature type="transmembrane region" description="Helical" evidence="1">
    <location>
        <begin position="148"/>
        <end position="166"/>
    </location>
</feature>
<keyword evidence="1" id="KW-0472">Membrane</keyword>
<comment type="caution">
    <text evidence="2">The sequence shown here is derived from an EMBL/GenBank/DDBJ whole genome shotgun (WGS) entry which is preliminary data.</text>
</comment>
<name>A0ABU3TPM2_9BACT</name>
<feature type="transmembrane region" description="Helical" evidence="1">
    <location>
        <begin position="105"/>
        <end position="128"/>
    </location>
</feature>
<dbReference type="EMBL" id="JAVNWW010000001">
    <property type="protein sequence ID" value="MDU0807808.1"/>
    <property type="molecule type" value="Genomic_DNA"/>
</dbReference>
<sequence>MSNTFWFYTCLFFWISGVFLASNLTYIIPIADQAVNSVYESMSFWEVFCYLFKTNITVGLLCCYMGYATAGLMTVFILMFNGYLFGMALFVIAKLQHHEVLEFGLLIKLFGHVPLEIISFCLFGMYGLSGFNFVLNSNSNKEILSDLPSIKSILFPFVLLVIAAIIESYSIKSF</sequence>
<reference evidence="2 3" key="1">
    <citation type="submission" date="2023-09" db="EMBL/GenBank/DDBJ databases">
        <title>Aquirufa genomes.</title>
        <authorList>
            <person name="Pitt A."/>
        </authorList>
    </citation>
    <scope>NUCLEOTIDE SEQUENCE [LARGE SCALE GENOMIC DNA]</scope>
    <source>
        <strain evidence="2 3">LEOWEIH-7C</strain>
    </source>
</reference>
<feature type="transmembrane region" description="Helical" evidence="1">
    <location>
        <begin position="47"/>
        <end position="67"/>
    </location>
</feature>
<dbReference type="InterPro" id="IPR002798">
    <property type="entry name" value="SpoIIM-like"/>
</dbReference>
<dbReference type="RefSeq" id="WP_315575704.1">
    <property type="nucleotide sequence ID" value="NZ_JARDXH010000003.1"/>
</dbReference>
<feature type="transmembrane region" description="Helical" evidence="1">
    <location>
        <begin position="73"/>
        <end position="93"/>
    </location>
</feature>
<evidence type="ECO:0000256" key="1">
    <source>
        <dbReference type="SAM" id="Phobius"/>
    </source>
</evidence>
<gene>
    <name evidence="2" type="ORF">PQG45_02025</name>
</gene>
<proteinExistence type="predicted"/>
<keyword evidence="3" id="KW-1185">Reference proteome</keyword>
<evidence type="ECO:0000313" key="3">
    <source>
        <dbReference type="Proteomes" id="UP001249959"/>
    </source>
</evidence>
<organism evidence="2 3">
    <name type="scientific">Aquirufa regiilacus</name>
    <dbReference type="NCBI Taxonomy" id="3024868"/>
    <lineage>
        <taxon>Bacteria</taxon>
        <taxon>Pseudomonadati</taxon>
        <taxon>Bacteroidota</taxon>
        <taxon>Cytophagia</taxon>
        <taxon>Cytophagales</taxon>
        <taxon>Flectobacillaceae</taxon>
        <taxon>Aquirufa</taxon>
    </lineage>
</organism>